<accession>A0ABU1RVD3</accession>
<gene>
    <name evidence="1" type="ORF">J2W94_003057</name>
</gene>
<dbReference type="InterPro" id="IPR034660">
    <property type="entry name" value="DinB/YfiT-like"/>
</dbReference>
<reference evidence="1 2" key="1">
    <citation type="submission" date="2023-07" db="EMBL/GenBank/DDBJ databases">
        <title>Sorghum-associated microbial communities from plants grown in Nebraska, USA.</title>
        <authorList>
            <person name="Schachtman D."/>
        </authorList>
    </citation>
    <scope>NUCLEOTIDE SEQUENCE [LARGE SCALE GENOMIC DNA]</scope>
    <source>
        <strain evidence="1 2">BE107</strain>
    </source>
</reference>
<dbReference type="Pfam" id="PF09351">
    <property type="entry name" value="DUF1993"/>
    <property type="match status" value="1"/>
</dbReference>
<dbReference type="InterPro" id="IPR018531">
    <property type="entry name" value="DUF1993"/>
</dbReference>
<dbReference type="EMBL" id="JAVDTT010000004">
    <property type="protein sequence ID" value="MDR6842752.1"/>
    <property type="molecule type" value="Genomic_DNA"/>
</dbReference>
<organism evidence="1 2">
    <name type="scientific">Pseudoxanthomonas sacheonensis</name>
    <dbReference type="NCBI Taxonomy" id="443615"/>
    <lineage>
        <taxon>Bacteria</taxon>
        <taxon>Pseudomonadati</taxon>
        <taxon>Pseudomonadota</taxon>
        <taxon>Gammaproteobacteria</taxon>
        <taxon>Lysobacterales</taxon>
        <taxon>Lysobacteraceae</taxon>
        <taxon>Pseudoxanthomonas</taxon>
    </lineage>
</organism>
<keyword evidence="2" id="KW-1185">Reference proteome</keyword>
<dbReference type="Proteomes" id="UP001254759">
    <property type="component" value="Unassembled WGS sequence"/>
</dbReference>
<dbReference type="Gene3D" id="1.20.120.450">
    <property type="entry name" value="dinb family like domain"/>
    <property type="match status" value="1"/>
</dbReference>
<sequence length="171" mass="19044">MSDTLSMYQATVPVSQRALRNLRQLLVKGESHAQAQGYDPNVLLQTRLYPDMFPLLRQVQIATDGAKNAAARLTGVEALRFEDDETTFAQLYDRLDRAIEYLGTFTPDQFAGSEARPISVPRRNKEPLSFDGRTYLLSFVTPNLYFHVATAYAIMRHAGVPLGKAAYLGGS</sequence>
<dbReference type="SUPFAM" id="SSF109854">
    <property type="entry name" value="DinB/YfiT-like putative metalloenzymes"/>
    <property type="match status" value="1"/>
</dbReference>
<comment type="caution">
    <text evidence="1">The sequence shown here is derived from an EMBL/GenBank/DDBJ whole genome shotgun (WGS) entry which is preliminary data.</text>
</comment>
<evidence type="ECO:0000313" key="1">
    <source>
        <dbReference type="EMBL" id="MDR6842752.1"/>
    </source>
</evidence>
<evidence type="ECO:0000313" key="2">
    <source>
        <dbReference type="Proteomes" id="UP001254759"/>
    </source>
</evidence>
<name>A0ABU1RVD3_9GAMM</name>
<evidence type="ECO:0008006" key="3">
    <source>
        <dbReference type="Google" id="ProtNLM"/>
    </source>
</evidence>
<dbReference type="PANTHER" id="PTHR36922:SF1">
    <property type="entry name" value="DUF1993 DOMAIN-CONTAINING PROTEIN"/>
    <property type="match status" value="1"/>
</dbReference>
<dbReference type="RefSeq" id="WP_310095243.1">
    <property type="nucleotide sequence ID" value="NZ_JAVDTT010000004.1"/>
</dbReference>
<protein>
    <recommendedName>
        <fullName evidence="3">DUF1993 domain-containing protein</fullName>
    </recommendedName>
</protein>
<dbReference type="PANTHER" id="PTHR36922">
    <property type="entry name" value="BLL2446 PROTEIN"/>
    <property type="match status" value="1"/>
</dbReference>
<proteinExistence type="predicted"/>